<dbReference type="GO" id="GO:0006508">
    <property type="term" value="P:proteolysis"/>
    <property type="evidence" value="ECO:0007669"/>
    <property type="project" value="UniProtKB-KW"/>
</dbReference>
<reference evidence="9 10" key="1">
    <citation type="submission" date="2013-11" db="EMBL/GenBank/DDBJ databases">
        <title>Complete genome sequence of Clostridum sp. M2/40.</title>
        <authorList>
            <person name="Wibberg D."/>
            <person name="Puehler A."/>
            <person name="Schlueter A."/>
        </authorList>
    </citation>
    <scope>NUCLEOTIDE SEQUENCE [LARGE SCALE GENOMIC DNA]</scope>
    <source>
        <strain evidence="10">M2/40</strain>
    </source>
</reference>
<sequence length="206" mass="23859">MKINFKFDIYEYITIKIISFFKKKIDLNKSSLEKLSLGVLVLLINIFKIAFVLIVSLPLGILKETIVLVLFFGVLRFFSLGIHAKSSIGCTIMTLFIYIFSSYLSHNYPLSISIVMILSLISLIIIFVYSPADTYNRPLTDSKKRKKLKIQSLILSILYLLLSIIVNNLIFYNLIMYCLLFQSISIHPITYKIFKQPYSNYKNLIQ</sequence>
<feature type="transmembrane region" description="Helical" evidence="8">
    <location>
        <begin position="35"/>
        <end position="55"/>
    </location>
</feature>
<dbReference type="OrthoDB" id="2360675at2"/>
<feature type="transmembrane region" description="Helical" evidence="8">
    <location>
        <begin position="150"/>
        <end position="168"/>
    </location>
</feature>
<evidence type="ECO:0000256" key="8">
    <source>
        <dbReference type="HAMAP-Rule" id="MF_00784"/>
    </source>
</evidence>
<dbReference type="AlphaFoldDB" id="W6S0T5"/>
<keyword evidence="10" id="KW-1185">Reference proteome</keyword>
<feature type="transmembrane region" description="Helical" evidence="8">
    <location>
        <begin position="110"/>
        <end position="129"/>
    </location>
</feature>
<dbReference type="KEGG" id="clt:CM240_3256"/>
<dbReference type="SMART" id="SM00793">
    <property type="entry name" value="AgrB"/>
    <property type="match status" value="1"/>
</dbReference>
<dbReference type="STRING" id="1216932.CM240_3256"/>
<keyword evidence="5 8" id="KW-0378">Hydrolase</keyword>
<dbReference type="PATRIC" id="fig|1216932.3.peg.3230"/>
<dbReference type="GO" id="GO:0005886">
    <property type="term" value="C:plasma membrane"/>
    <property type="evidence" value="ECO:0007669"/>
    <property type="project" value="UniProtKB-SubCell"/>
</dbReference>
<comment type="similarity">
    <text evidence="8">Belongs to the AgrB family.</text>
</comment>
<proteinExistence type="inferred from homology"/>
<name>W6S0T5_9CLOT</name>
<evidence type="ECO:0000256" key="1">
    <source>
        <dbReference type="ARBA" id="ARBA00022475"/>
    </source>
</evidence>
<organism evidence="9 10">
    <name type="scientific">Clostridium bornimense</name>
    <dbReference type="NCBI Taxonomy" id="1216932"/>
    <lineage>
        <taxon>Bacteria</taxon>
        <taxon>Bacillati</taxon>
        <taxon>Bacillota</taxon>
        <taxon>Clostridia</taxon>
        <taxon>Eubacteriales</taxon>
        <taxon>Clostridiaceae</taxon>
        <taxon>Clostridium</taxon>
    </lineage>
</organism>
<comment type="function">
    <text evidence="8">May be involved in the proteolytic processing of a quorum sensing system signal molecule precursor.</text>
</comment>
<accession>W6S0T5</accession>
<feature type="transmembrane region" description="Helical" evidence="8">
    <location>
        <begin position="61"/>
        <end position="79"/>
    </location>
</feature>
<keyword evidence="7 8" id="KW-0472">Membrane</keyword>
<dbReference type="EMBL" id="HG917869">
    <property type="protein sequence ID" value="CDM70373.1"/>
    <property type="molecule type" value="Genomic_DNA"/>
</dbReference>
<keyword evidence="4 8" id="KW-0812">Transmembrane</keyword>
<dbReference type="GO" id="GO:0009372">
    <property type="term" value="P:quorum sensing"/>
    <property type="evidence" value="ECO:0007669"/>
    <property type="project" value="UniProtKB-UniRule"/>
</dbReference>
<evidence type="ECO:0000313" key="9">
    <source>
        <dbReference type="EMBL" id="CDM70373.1"/>
    </source>
</evidence>
<evidence type="ECO:0000256" key="6">
    <source>
        <dbReference type="ARBA" id="ARBA00022989"/>
    </source>
</evidence>
<keyword evidence="2 8" id="KW-0673">Quorum sensing</keyword>
<dbReference type="RefSeq" id="WP_044040543.1">
    <property type="nucleotide sequence ID" value="NZ_HG917869.1"/>
</dbReference>
<dbReference type="HOGENOM" id="CLU_098969_2_2_9"/>
<dbReference type="EC" id="3.4.-.-" evidence="8"/>
<keyword evidence="6 8" id="KW-1133">Transmembrane helix</keyword>
<dbReference type="InterPro" id="IPR006741">
    <property type="entry name" value="AgrB"/>
</dbReference>
<keyword evidence="3 8" id="KW-0645">Protease</keyword>
<keyword evidence="1 8" id="KW-1003">Cell membrane</keyword>
<dbReference type="GO" id="GO:0008233">
    <property type="term" value="F:peptidase activity"/>
    <property type="evidence" value="ECO:0007669"/>
    <property type="project" value="UniProtKB-UniRule"/>
</dbReference>
<comment type="subcellular location">
    <subcellularLocation>
        <location evidence="8">Cell membrane</location>
        <topology evidence="8">Multi-pass membrane protein</topology>
    </subcellularLocation>
</comment>
<dbReference type="Proteomes" id="UP000019426">
    <property type="component" value="Chromosome M2/40_rep2"/>
</dbReference>
<evidence type="ECO:0000256" key="2">
    <source>
        <dbReference type="ARBA" id="ARBA00022654"/>
    </source>
</evidence>
<dbReference type="Pfam" id="PF04647">
    <property type="entry name" value="AgrB"/>
    <property type="match status" value="1"/>
</dbReference>
<evidence type="ECO:0000256" key="4">
    <source>
        <dbReference type="ARBA" id="ARBA00022692"/>
    </source>
</evidence>
<dbReference type="HAMAP" id="MF_00784">
    <property type="entry name" value="AgrB"/>
    <property type="match status" value="1"/>
</dbReference>
<dbReference type="eggNOG" id="COG4512">
    <property type="taxonomic scope" value="Bacteria"/>
</dbReference>
<protein>
    <recommendedName>
        <fullName evidence="8">Putative AgrB-like protein</fullName>
        <ecNumber evidence="8">3.4.-.-</ecNumber>
    </recommendedName>
</protein>
<evidence type="ECO:0000256" key="5">
    <source>
        <dbReference type="ARBA" id="ARBA00022801"/>
    </source>
</evidence>
<evidence type="ECO:0000313" key="10">
    <source>
        <dbReference type="Proteomes" id="UP000019426"/>
    </source>
</evidence>
<evidence type="ECO:0000256" key="7">
    <source>
        <dbReference type="ARBA" id="ARBA00023136"/>
    </source>
</evidence>
<gene>
    <name evidence="9" type="ORF">CM240_3256</name>
</gene>
<evidence type="ECO:0000256" key="3">
    <source>
        <dbReference type="ARBA" id="ARBA00022670"/>
    </source>
</evidence>